<evidence type="ECO:0000313" key="7">
    <source>
        <dbReference type="Proteomes" id="UP001055712"/>
    </source>
</evidence>
<feature type="compositionally biased region" description="Low complexity" evidence="5">
    <location>
        <begin position="347"/>
        <end position="357"/>
    </location>
</feature>
<dbReference type="AlphaFoldDB" id="A0A9D4TUM9"/>
<reference evidence="6" key="1">
    <citation type="journal article" date="2019" name="Plant J.">
        <title>Chlorella vulgaris genome assembly and annotation reveals the molecular basis for metabolic acclimation to high light conditions.</title>
        <authorList>
            <person name="Cecchin M."/>
            <person name="Marcolungo L."/>
            <person name="Rossato M."/>
            <person name="Girolomoni L."/>
            <person name="Cosentino E."/>
            <person name="Cuine S."/>
            <person name="Li-Beisson Y."/>
            <person name="Delledonne M."/>
            <person name="Ballottari M."/>
        </authorList>
    </citation>
    <scope>NUCLEOTIDE SEQUENCE</scope>
    <source>
        <strain evidence="6">211/11P</strain>
    </source>
</reference>
<organism evidence="6 7">
    <name type="scientific">Chlorella vulgaris</name>
    <name type="common">Green alga</name>
    <dbReference type="NCBI Taxonomy" id="3077"/>
    <lineage>
        <taxon>Eukaryota</taxon>
        <taxon>Viridiplantae</taxon>
        <taxon>Chlorophyta</taxon>
        <taxon>core chlorophytes</taxon>
        <taxon>Trebouxiophyceae</taxon>
        <taxon>Chlorellales</taxon>
        <taxon>Chlorellaceae</taxon>
        <taxon>Chlorella clade</taxon>
        <taxon>Chlorella</taxon>
    </lineage>
</organism>
<dbReference type="EMBL" id="SIDB01000002">
    <property type="protein sequence ID" value="KAI3435489.1"/>
    <property type="molecule type" value="Genomic_DNA"/>
</dbReference>
<name>A0A9D4TUM9_CHLVU</name>
<dbReference type="PANTHER" id="PTHR13026:SF0">
    <property type="entry name" value="RIBOSOMAL RNA PROCESSING 1B"/>
    <property type="match status" value="1"/>
</dbReference>
<comment type="subcellular location">
    <subcellularLocation>
        <location evidence="1">Nucleus</location>
    </subcellularLocation>
</comment>
<sequence length="586" mass="63901">MVARRVIETVSAQPTLEESKFTRALGSSDFHTREAGLAALRSWLTRKRDVDELDLLKLWKGIFYCFWHSDKADVQLALAERLAELMNQLPEEVGWMYYVTFLRTMRREWAGIDRLRLDKFMMLMRCVFRSSLRLLQALAWPQERIQRLAHCWLHDVLLPGDTLAAAGVAYHLVDLMLPELEACVVYTGANGAVAMDHTLRPLLEPFCAALAATSSPALVVRLRQSLFDPMVEEVRLDRDAAALEQLDAAALATHLFDLGAQEGVRARNREALYAVSAALDKAAAQRRPTRPVRQEPEWDPLPPPPRKARISRKLTRKRQADRKQQKQQQAAGPGDVTLQLAAPLQLQPPAGAPASQLEAGPASPPSEKKRKRRHGSTEQQAPAEPAQAADSAPLPPQSNGTAAAAAGAAGQVEPPEVRWRSHTLQELLAGAVAAVEARRAAAAQAKQDEGTPGGGSDRSGRKKNRVRFSLRRNLVNVIGAEPKPADVRTPPSAKPKGSALKRMSAFGAPASAPERRLTRAGRDRQAQFESDMELGAGAQPAAGSAPPGTTSASKTTAGSRSSKKQKRRASLPTPATFSRPRATDFF</sequence>
<evidence type="ECO:0000256" key="4">
    <source>
        <dbReference type="ARBA" id="ARBA00023242"/>
    </source>
</evidence>
<dbReference type="GO" id="GO:0030688">
    <property type="term" value="C:preribosome, small subunit precursor"/>
    <property type="evidence" value="ECO:0007669"/>
    <property type="project" value="InterPro"/>
</dbReference>
<dbReference type="OrthoDB" id="2019504at2759"/>
<feature type="compositionally biased region" description="Low complexity" evidence="5">
    <location>
        <begin position="535"/>
        <end position="560"/>
    </location>
</feature>
<protein>
    <submittedName>
        <fullName evidence="6">Uncharacterized protein</fullName>
    </submittedName>
</protein>
<feature type="compositionally biased region" description="Low complexity" evidence="5">
    <location>
        <begin position="378"/>
        <end position="389"/>
    </location>
</feature>
<evidence type="ECO:0000313" key="6">
    <source>
        <dbReference type="EMBL" id="KAI3435489.1"/>
    </source>
</evidence>
<evidence type="ECO:0000256" key="2">
    <source>
        <dbReference type="ARBA" id="ARBA00006374"/>
    </source>
</evidence>
<proteinExistence type="inferred from homology"/>
<keyword evidence="4" id="KW-0539">Nucleus</keyword>
<keyword evidence="3" id="KW-0698">rRNA processing</keyword>
<dbReference type="PANTHER" id="PTHR13026">
    <property type="entry name" value="NNP-1 PROTEIN NOVEL NUCLEAR PROTEIN 1 NOP52"/>
    <property type="match status" value="1"/>
</dbReference>
<evidence type="ECO:0000256" key="3">
    <source>
        <dbReference type="ARBA" id="ARBA00022552"/>
    </source>
</evidence>
<dbReference type="InterPro" id="IPR010301">
    <property type="entry name" value="RRP1"/>
</dbReference>
<dbReference type="GO" id="GO:0005634">
    <property type="term" value="C:nucleus"/>
    <property type="evidence" value="ECO:0007669"/>
    <property type="project" value="UniProtKB-SubCell"/>
</dbReference>
<comment type="caution">
    <text evidence="6">The sequence shown here is derived from an EMBL/GenBank/DDBJ whole genome shotgun (WGS) entry which is preliminary data.</text>
</comment>
<feature type="region of interest" description="Disordered" evidence="5">
    <location>
        <begin position="347"/>
        <end position="421"/>
    </location>
</feature>
<dbReference type="Proteomes" id="UP001055712">
    <property type="component" value="Unassembled WGS sequence"/>
</dbReference>
<feature type="compositionally biased region" description="Low complexity" evidence="5">
    <location>
        <begin position="436"/>
        <end position="445"/>
    </location>
</feature>
<feature type="compositionally biased region" description="Basic and acidic residues" evidence="5">
    <location>
        <begin position="513"/>
        <end position="526"/>
    </location>
</feature>
<reference evidence="6" key="2">
    <citation type="submission" date="2020-11" db="EMBL/GenBank/DDBJ databases">
        <authorList>
            <person name="Cecchin M."/>
            <person name="Marcolungo L."/>
            <person name="Rossato M."/>
            <person name="Girolomoni L."/>
            <person name="Cosentino E."/>
            <person name="Cuine S."/>
            <person name="Li-Beisson Y."/>
            <person name="Delledonne M."/>
            <person name="Ballottari M."/>
        </authorList>
    </citation>
    <scope>NUCLEOTIDE SEQUENCE</scope>
    <source>
        <strain evidence="6">211/11P</strain>
        <tissue evidence="6">Whole cell</tissue>
    </source>
</reference>
<feature type="region of interest" description="Disordered" evidence="5">
    <location>
        <begin position="283"/>
        <end position="334"/>
    </location>
</feature>
<feature type="compositionally biased region" description="Basic residues" evidence="5">
    <location>
        <begin position="306"/>
        <end position="320"/>
    </location>
</feature>
<feature type="region of interest" description="Disordered" evidence="5">
    <location>
        <begin position="436"/>
        <end position="586"/>
    </location>
</feature>
<gene>
    <name evidence="6" type="ORF">D9Q98_001555</name>
</gene>
<evidence type="ECO:0000256" key="5">
    <source>
        <dbReference type="SAM" id="MobiDB-lite"/>
    </source>
</evidence>
<feature type="compositionally biased region" description="Basic residues" evidence="5">
    <location>
        <begin position="460"/>
        <end position="470"/>
    </location>
</feature>
<evidence type="ECO:0000256" key="1">
    <source>
        <dbReference type="ARBA" id="ARBA00004123"/>
    </source>
</evidence>
<accession>A0A9D4TUM9</accession>
<keyword evidence="7" id="KW-1185">Reference proteome</keyword>
<dbReference type="Pfam" id="PF05997">
    <property type="entry name" value="Nop52"/>
    <property type="match status" value="1"/>
</dbReference>
<dbReference type="GO" id="GO:0006364">
    <property type="term" value="P:rRNA processing"/>
    <property type="evidence" value="ECO:0007669"/>
    <property type="project" value="UniProtKB-KW"/>
</dbReference>
<comment type="similarity">
    <text evidence="2">Belongs to the RRP1 family.</text>
</comment>